<protein>
    <recommendedName>
        <fullName evidence="4">DUF4352 domain-containing protein</fullName>
    </recommendedName>
</protein>
<reference evidence="2 3" key="1">
    <citation type="journal article" date="2019" name="Nat. Med.">
        <title>A library of human gut bacterial isolates paired with longitudinal multiomics data enables mechanistic microbiome research.</title>
        <authorList>
            <person name="Poyet M."/>
            <person name="Groussin M."/>
            <person name="Gibbons S.M."/>
            <person name="Avila-Pacheco J."/>
            <person name="Jiang X."/>
            <person name="Kearney S.M."/>
            <person name="Perrotta A.R."/>
            <person name="Berdy B."/>
            <person name="Zhao S."/>
            <person name="Lieberman T.D."/>
            <person name="Swanson P.K."/>
            <person name="Smith M."/>
            <person name="Roesemann S."/>
            <person name="Alexander J.E."/>
            <person name="Rich S.A."/>
            <person name="Livny J."/>
            <person name="Vlamakis H."/>
            <person name="Clish C."/>
            <person name="Bullock K."/>
            <person name="Deik A."/>
            <person name="Scott J."/>
            <person name="Pierce K.A."/>
            <person name="Xavier R.J."/>
            <person name="Alm E.J."/>
        </authorList>
    </citation>
    <scope>NUCLEOTIDE SEQUENCE [LARGE SCALE GENOMIC DNA]</scope>
    <source>
        <strain evidence="2 3">BIOML-A2</strain>
    </source>
</reference>
<accession>A0ABW9WQC3</accession>
<dbReference type="RefSeq" id="WP_087167591.1">
    <property type="nucleotide sequence ID" value="NZ_WWVX01000001.1"/>
</dbReference>
<evidence type="ECO:0000313" key="3">
    <source>
        <dbReference type="Proteomes" id="UP000474718"/>
    </source>
</evidence>
<gene>
    <name evidence="2" type="ORF">GT747_00035</name>
</gene>
<evidence type="ECO:0000256" key="1">
    <source>
        <dbReference type="SAM" id="Phobius"/>
    </source>
</evidence>
<proteinExistence type="predicted"/>
<name>A0ABW9WQC3_9FIRM</name>
<comment type="caution">
    <text evidence="2">The sequence shown here is derived from an EMBL/GenBank/DDBJ whole genome shotgun (WGS) entry which is preliminary data.</text>
</comment>
<feature type="transmembrane region" description="Helical" evidence="1">
    <location>
        <begin position="14"/>
        <end position="35"/>
    </location>
</feature>
<dbReference type="Proteomes" id="UP000474718">
    <property type="component" value="Unassembled WGS sequence"/>
</dbReference>
<keyword evidence="1" id="KW-0472">Membrane</keyword>
<sequence>MSEIINWCNNNDGFVMAILAILSLILSAVAIIVSIKTARMPYKKGLKLGSSYNILFSQHPITSKVNSQTVGMSITAVNIGSRDINISFLGLAVKDKMFFGKKQKMVGINEDIGGKGIIHPTELNEANYNTSDLILAFAKIPNAKVYMYATDTEGKSYCHFIGKAKSIIRNLSV</sequence>
<keyword evidence="1" id="KW-0812">Transmembrane</keyword>
<keyword evidence="3" id="KW-1185">Reference proteome</keyword>
<organism evidence="2 3">
    <name type="scientific">Bittarella massiliensis</name>
    <name type="common">ex Durand et al. 2017</name>
    <dbReference type="NCBI Taxonomy" id="1720313"/>
    <lineage>
        <taxon>Bacteria</taxon>
        <taxon>Bacillati</taxon>
        <taxon>Bacillota</taxon>
        <taxon>Clostridia</taxon>
        <taxon>Eubacteriales</taxon>
        <taxon>Oscillospiraceae</taxon>
        <taxon>Bittarella (ex Durand et al. 2017)</taxon>
    </lineage>
</organism>
<keyword evidence="1" id="KW-1133">Transmembrane helix</keyword>
<evidence type="ECO:0000313" key="2">
    <source>
        <dbReference type="EMBL" id="MZL68162.1"/>
    </source>
</evidence>
<dbReference type="EMBL" id="WWVX01000001">
    <property type="protein sequence ID" value="MZL68162.1"/>
    <property type="molecule type" value="Genomic_DNA"/>
</dbReference>
<evidence type="ECO:0008006" key="4">
    <source>
        <dbReference type="Google" id="ProtNLM"/>
    </source>
</evidence>